<evidence type="ECO:0000313" key="1">
    <source>
        <dbReference type="EMBL" id="EGX60457.1"/>
    </source>
</evidence>
<dbReference type="Proteomes" id="UP000004217">
    <property type="component" value="Unassembled WGS sequence"/>
</dbReference>
<proteinExistence type="predicted"/>
<dbReference type="AlphaFoldDB" id="G2G7N1"/>
<reference evidence="1 2" key="1">
    <citation type="submission" date="2011-08" db="EMBL/GenBank/DDBJ databases">
        <authorList>
            <person name="Lin Y."/>
            <person name="Hao X."/>
            <person name="Johnstone L."/>
            <person name="Miller S.J."/>
            <person name="Wei G."/>
            <person name="Rensing C."/>
        </authorList>
    </citation>
    <scope>NUCLEOTIDE SEQUENCE [LARGE SCALE GENOMIC DNA]</scope>
    <source>
        <strain evidence="1 2">K42</strain>
    </source>
</reference>
<organism evidence="1 2">
    <name type="scientific">Streptomyces zinciresistens K42</name>
    <dbReference type="NCBI Taxonomy" id="700597"/>
    <lineage>
        <taxon>Bacteria</taxon>
        <taxon>Bacillati</taxon>
        <taxon>Actinomycetota</taxon>
        <taxon>Actinomycetes</taxon>
        <taxon>Kitasatosporales</taxon>
        <taxon>Streptomycetaceae</taxon>
        <taxon>Streptomyces</taxon>
    </lineage>
</organism>
<comment type="caution">
    <text evidence="1">The sequence shown here is derived from an EMBL/GenBank/DDBJ whole genome shotgun (WGS) entry which is preliminary data.</text>
</comment>
<dbReference type="EMBL" id="AGBF01000014">
    <property type="protein sequence ID" value="EGX60457.1"/>
    <property type="molecule type" value="Genomic_DNA"/>
</dbReference>
<accession>G2G7N1</accession>
<evidence type="ECO:0000313" key="2">
    <source>
        <dbReference type="Proteomes" id="UP000004217"/>
    </source>
</evidence>
<protein>
    <submittedName>
        <fullName evidence="1">Uncharacterized protein</fullName>
    </submittedName>
</protein>
<name>G2G7N1_9ACTN</name>
<sequence>MAAYADRWGVEAAPVRGKTVWAALAPRAPAPDRG</sequence>
<keyword evidence="2" id="KW-1185">Reference proteome</keyword>
<gene>
    <name evidence="1" type="ORF">SZN_07472</name>
</gene>